<evidence type="ECO:0000259" key="6">
    <source>
        <dbReference type="PROSITE" id="PS50850"/>
    </source>
</evidence>
<evidence type="ECO:0000256" key="2">
    <source>
        <dbReference type="ARBA" id="ARBA00022692"/>
    </source>
</evidence>
<evidence type="ECO:0000313" key="8">
    <source>
        <dbReference type="Proteomes" id="UP001152759"/>
    </source>
</evidence>
<evidence type="ECO:0000256" key="5">
    <source>
        <dbReference type="SAM" id="Phobius"/>
    </source>
</evidence>
<gene>
    <name evidence="7" type="ORF">BEMITA_LOCUS13703</name>
</gene>
<dbReference type="PROSITE" id="PS50850">
    <property type="entry name" value="MFS"/>
    <property type="match status" value="1"/>
</dbReference>
<dbReference type="InterPro" id="IPR020846">
    <property type="entry name" value="MFS_dom"/>
</dbReference>
<feature type="domain" description="Major facilitator superfamily (MFS) profile" evidence="6">
    <location>
        <begin position="36"/>
        <end position="444"/>
    </location>
</feature>
<dbReference type="GO" id="GO:0020037">
    <property type="term" value="F:heme binding"/>
    <property type="evidence" value="ECO:0007669"/>
    <property type="project" value="TreeGrafter"/>
</dbReference>
<dbReference type="InterPro" id="IPR049680">
    <property type="entry name" value="FLVCR1-2_SLC49-like"/>
</dbReference>
<dbReference type="GO" id="GO:0097037">
    <property type="term" value="P:heme export"/>
    <property type="evidence" value="ECO:0007669"/>
    <property type="project" value="TreeGrafter"/>
</dbReference>
<feature type="transmembrane region" description="Helical" evidence="5">
    <location>
        <begin position="101"/>
        <end position="119"/>
    </location>
</feature>
<evidence type="ECO:0000256" key="1">
    <source>
        <dbReference type="ARBA" id="ARBA00004141"/>
    </source>
</evidence>
<dbReference type="SUPFAM" id="SSF103473">
    <property type="entry name" value="MFS general substrate transporter"/>
    <property type="match status" value="1"/>
</dbReference>
<evidence type="ECO:0000256" key="3">
    <source>
        <dbReference type="ARBA" id="ARBA00022989"/>
    </source>
</evidence>
<keyword evidence="3 5" id="KW-1133">Transmembrane helix</keyword>
<dbReference type="EMBL" id="OU963870">
    <property type="protein sequence ID" value="CAH0395523.1"/>
    <property type="molecule type" value="Genomic_DNA"/>
</dbReference>
<dbReference type="InterPro" id="IPR036259">
    <property type="entry name" value="MFS_trans_sf"/>
</dbReference>
<dbReference type="AlphaFoldDB" id="A0A9P0ALQ6"/>
<accession>A0A9P0ALQ6</accession>
<feature type="transmembrane region" description="Helical" evidence="5">
    <location>
        <begin position="300"/>
        <end position="319"/>
    </location>
</feature>
<keyword evidence="4 5" id="KW-0472">Membrane</keyword>
<feature type="transmembrane region" description="Helical" evidence="5">
    <location>
        <begin position="419"/>
        <end position="439"/>
    </location>
</feature>
<feature type="transmembrane region" description="Helical" evidence="5">
    <location>
        <begin position="262"/>
        <end position="280"/>
    </location>
</feature>
<feature type="transmembrane region" description="Helical" evidence="5">
    <location>
        <begin position="67"/>
        <end position="89"/>
    </location>
</feature>
<feature type="transmembrane region" description="Helical" evidence="5">
    <location>
        <begin position="204"/>
        <end position="224"/>
    </location>
</feature>
<reference evidence="7" key="1">
    <citation type="submission" date="2021-12" db="EMBL/GenBank/DDBJ databases">
        <authorList>
            <person name="King R."/>
        </authorList>
    </citation>
    <scope>NUCLEOTIDE SEQUENCE</scope>
</reference>
<feature type="transmembrane region" description="Helical" evidence="5">
    <location>
        <begin position="131"/>
        <end position="151"/>
    </location>
</feature>
<feature type="transmembrane region" description="Helical" evidence="5">
    <location>
        <begin position="163"/>
        <end position="184"/>
    </location>
</feature>
<dbReference type="InterPro" id="IPR011701">
    <property type="entry name" value="MFS"/>
</dbReference>
<sequence>METTPLLRSKSETGFYHTESDDCARGGGQCRVYRRRWLMLVLFSLCSACNAAHWIQYSIITNVVIQYYGVSAMAVNWTSMIFMAVYVPLVFPASWLLEKRGLRVCVTLGTFLVVVGAWLKLLAVGRDGFPIAFAAQTVIGVAQMFTLGVPAKLAAVWFPHRQVSTATAIGVFGNQIGIAIGFVVPPEIVNEAANPAVIAEQLTMLYLGMAIAPTIVFLLIIVYFEGEPPIPPSLAQATAIQANTASKSYSQSVKELLTNKNFVLLLASFGLNIGAFYAYSTLLNQLFLEHFKDGMEDAGQVGLTLVLAGVVGSVVWGVVLDKTHKYKETTLGVYLMSGLGMLAFTFMLRAERLIPVYVTSGFLGFFMNGYLTVGYEFGAELTYPHSESTSSGLLNAAGEVCGVTSVLVAGAVFQNYGDFATDLGLSAMLLLGLLLSIFIDGSHLRRQEASRRPVYVTPVIANMSSDSIDSKPRKYSK</sequence>
<dbReference type="GO" id="GO:0016020">
    <property type="term" value="C:membrane"/>
    <property type="evidence" value="ECO:0007669"/>
    <property type="project" value="UniProtKB-SubCell"/>
</dbReference>
<feature type="transmembrane region" description="Helical" evidence="5">
    <location>
        <begin position="393"/>
        <end position="413"/>
    </location>
</feature>
<dbReference type="PANTHER" id="PTHR10924:SF4">
    <property type="entry name" value="GH15861P"/>
    <property type="match status" value="1"/>
</dbReference>
<dbReference type="Gene3D" id="1.20.1250.20">
    <property type="entry name" value="MFS general substrate transporter like domains"/>
    <property type="match status" value="2"/>
</dbReference>
<keyword evidence="8" id="KW-1185">Reference proteome</keyword>
<dbReference type="Proteomes" id="UP001152759">
    <property type="component" value="Chromosome 9"/>
</dbReference>
<feature type="transmembrane region" description="Helical" evidence="5">
    <location>
        <begin position="37"/>
        <end position="55"/>
    </location>
</feature>
<protein>
    <recommendedName>
        <fullName evidence="6">Major facilitator superfamily (MFS) profile domain-containing protein</fullName>
    </recommendedName>
</protein>
<dbReference type="PANTHER" id="PTHR10924">
    <property type="entry name" value="MAJOR FACILITATOR SUPERFAMILY PROTEIN-RELATED"/>
    <property type="match status" value="1"/>
</dbReference>
<dbReference type="GO" id="GO:0015232">
    <property type="term" value="F:heme transmembrane transporter activity"/>
    <property type="evidence" value="ECO:0007669"/>
    <property type="project" value="TreeGrafter"/>
</dbReference>
<feature type="transmembrane region" description="Helical" evidence="5">
    <location>
        <begin position="354"/>
        <end position="373"/>
    </location>
</feature>
<organism evidence="7 8">
    <name type="scientific">Bemisia tabaci</name>
    <name type="common">Sweetpotato whitefly</name>
    <name type="synonym">Aleurodes tabaci</name>
    <dbReference type="NCBI Taxonomy" id="7038"/>
    <lineage>
        <taxon>Eukaryota</taxon>
        <taxon>Metazoa</taxon>
        <taxon>Ecdysozoa</taxon>
        <taxon>Arthropoda</taxon>
        <taxon>Hexapoda</taxon>
        <taxon>Insecta</taxon>
        <taxon>Pterygota</taxon>
        <taxon>Neoptera</taxon>
        <taxon>Paraneoptera</taxon>
        <taxon>Hemiptera</taxon>
        <taxon>Sternorrhyncha</taxon>
        <taxon>Aleyrodoidea</taxon>
        <taxon>Aleyrodidae</taxon>
        <taxon>Aleyrodinae</taxon>
        <taxon>Bemisia</taxon>
    </lineage>
</organism>
<evidence type="ECO:0000256" key="4">
    <source>
        <dbReference type="ARBA" id="ARBA00023136"/>
    </source>
</evidence>
<name>A0A9P0ALQ6_BEMTA</name>
<keyword evidence="2 5" id="KW-0812">Transmembrane</keyword>
<dbReference type="KEGG" id="btab:109038176"/>
<evidence type="ECO:0000313" key="7">
    <source>
        <dbReference type="EMBL" id="CAH0395523.1"/>
    </source>
</evidence>
<proteinExistence type="predicted"/>
<comment type="subcellular location">
    <subcellularLocation>
        <location evidence="1">Membrane</location>
        <topology evidence="1">Multi-pass membrane protein</topology>
    </subcellularLocation>
</comment>
<feature type="transmembrane region" description="Helical" evidence="5">
    <location>
        <begin position="331"/>
        <end position="348"/>
    </location>
</feature>
<dbReference type="Pfam" id="PF07690">
    <property type="entry name" value="MFS_1"/>
    <property type="match status" value="1"/>
</dbReference>